<dbReference type="RefSeq" id="WP_197410277.1">
    <property type="nucleotide sequence ID" value="NZ_BDQM01000022.1"/>
</dbReference>
<keyword evidence="4" id="KW-1003">Cell membrane</keyword>
<feature type="transmembrane region" description="Helical" evidence="4">
    <location>
        <begin position="149"/>
        <end position="170"/>
    </location>
</feature>
<evidence type="ECO:0000256" key="1">
    <source>
        <dbReference type="ARBA" id="ARBA00005698"/>
    </source>
</evidence>
<dbReference type="Pfam" id="PF00499">
    <property type="entry name" value="Oxidored_q3"/>
    <property type="match status" value="1"/>
</dbReference>
<evidence type="ECO:0000256" key="4">
    <source>
        <dbReference type="RuleBase" id="RU004429"/>
    </source>
</evidence>
<feature type="transmembrane region" description="Helical" evidence="4">
    <location>
        <begin position="92"/>
        <end position="118"/>
    </location>
</feature>
<dbReference type="Proteomes" id="UP000197068">
    <property type="component" value="Unassembled WGS sequence"/>
</dbReference>
<dbReference type="InterPro" id="IPR042106">
    <property type="entry name" value="Nuo/plastoQ_OxRdtase_6_NuoJ"/>
</dbReference>
<comment type="subcellular location">
    <subcellularLocation>
        <location evidence="4">Cell membrane</location>
        <topology evidence="4">Multi-pass membrane protein</topology>
    </subcellularLocation>
</comment>
<keyword evidence="4" id="KW-1133">Transmembrane helix</keyword>
<feature type="transmembrane region" description="Helical" evidence="4">
    <location>
        <begin position="34"/>
        <end position="55"/>
    </location>
</feature>
<keyword evidence="4" id="KW-0874">Quinone</keyword>
<keyword evidence="6" id="KW-1185">Reference proteome</keyword>
<protein>
    <recommendedName>
        <fullName evidence="2 4">NADH-quinone oxidoreductase subunit J</fullName>
        <ecNumber evidence="4">7.1.1.-</ecNumber>
    </recommendedName>
</protein>
<proteinExistence type="inferred from homology"/>
<dbReference type="PANTHER" id="PTHR33269:SF17">
    <property type="entry name" value="NADH-UBIQUINONE OXIDOREDUCTASE CHAIN 6"/>
    <property type="match status" value="1"/>
</dbReference>
<keyword evidence="4" id="KW-0812">Transmembrane</keyword>
<name>A0ABQ0MX56_9GAMM</name>
<comment type="similarity">
    <text evidence="1 4">Belongs to the complex I subunit 6 family.</text>
</comment>
<comment type="subunit">
    <text evidence="3">Composed of 13 different subunits. Subunits NuoA, H, J, K, L, M, N constitute the membrane sector of the complex.</text>
</comment>
<sequence>MLDNMLNTIFIITAAIILISALLTITAHNVVHALLYLVITMLAVSLIFFILGASFAAALQIIIYAGAIMVLFIFVTMMLHQGEKSLAQERHLFHFSTSITALFLSSMLFFELIFMLFLTPTDSANSRVTAPSSAIITVKDIGTQLYGPYSLLVVISALMLLSALITAIHISKSPVTSEIKTKADNL</sequence>
<evidence type="ECO:0000256" key="2">
    <source>
        <dbReference type="ARBA" id="ARBA00019907"/>
    </source>
</evidence>
<dbReference type="EC" id="7.1.1.-" evidence="4"/>
<reference evidence="5 6" key="1">
    <citation type="submission" date="2017-06" db="EMBL/GenBank/DDBJ databases">
        <title>Whole Genome Sequences of Colwellia marinimaniae MTCD1.</title>
        <authorList>
            <person name="Kusumoto H."/>
            <person name="Inoue M."/>
            <person name="Tanikawa K."/>
            <person name="Maeji H."/>
            <person name="Cameron J.H."/>
            <person name="Bartlett D.H."/>
        </authorList>
    </citation>
    <scope>NUCLEOTIDE SEQUENCE [LARGE SCALE GENOMIC DNA]</scope>
    <source>
        <strain evidence="5 6">MTCD1</strain>
    </source>
</reference>
<gene>
    <name evidence="5" type="ORF">MTCD1_02563</name>
</gene>
<feature type="transmembrane region" description="Helical" evidence="4">
    <location>
        <begin position="6"/>
        <end position="27"/>
    </location>
</feature>
<keyword evidence="4" id="KW-0472">Membrane</keyword>
<dbReference type="Gene3D" id="1.20.120.1200">
    <property type="entry name" value="NADH-ubiquinone/plastoquinone oxidoreductase chain 6, subunit NuoJ"/>
    <property type="match status" value="1"/>
</dbReference>
<accession>A0ABQ0MX56</accession>
<feature type="transmembrane region" description="Helical" evidence="4">
    <location>
        <begin position="61"/>
        <end position="80"/>
    </location>
</feature>
<comment type="function">
    <text evidence="4">NDH-1 shuttles electrons from NADH, via FMN and iron-sulfur (Fe-S) centers, to quinones in the respiratory chain. Couples the redox reaction to proton translocation (for every two electrons transferred, four hydrogen ions are translocated across the cytoplasmic membrane), and thus conserves the redox energy in a proton gradient.</text>
</comment>
<evidence type="ECO:0000313" key="5">
    <source>
        <dbReference type="EMBL" id="GAW96940.1"/>
    </source>
</evidence>
<dbReference type="InterPro" id="IPR001457">
    <property type="entry name" value="NADH_UbQ/plastoQ_OxRdtase_su6"/>
</dbReference>
<comment type="catalytic activity">
    <reaction evidence="4">
        <text>a quinone + NADH + 5 H(+)(in) = a quinol + NAD(+) + 4 H(+)(out)</text>
        <dbReference type="Rhea" id="RHEA:57888"/>
        <dbReference type="ChEBI" id="CHEBI:15378"/>
        <dbReference type="ChEBI" id="CHEBI:24646"/>
        <dbReference type="ChEBI" id="CHEBI:57540"/>
        <dbReference type="ChEBI" id="CHEBI:57945"/>
        <dbReference type="ChEBI" id="CHEBI:132124"/>
    </reaction>
</comment>
<dbReference type="EMBL" id="BDQM01000022">
    <property type="protein sequence ID" value="GAW96940.1"/>
    <property type="molecule type" value="Genomic_DNA"/>
</dbReference>
<organism evidence="5 6">
    <name type="scientific">Colwellia marinimaniae</name>
    <dbReference type="NCBI Taxonomy" id="1513592"/>
    <lineage>
        <taxon>Bacteria</taxon>
        <taxon>Pseudomonadati</taxon>
        <taxon>Pseudomonadota</taxon>
        <taxon>Gammaproteobacteria</taxon>
        <taxon>Alteromonadales</taxon>
        <taxon>Colwelliaceae</taxon>
        <taxon>Colwellia</taxon>
    </lineage>
</organism>
<comment type="caution">
    <text evidence="5">The sequence shown here is derived from an EMBL/GenBank/DDBJ whole genome shotgun (WGS) entry which is preliminary data.</text>
</comment>
<evidence type="ECO:0000313" key="6">
    <source>
        <dbReference type="Proteomes" id="UP000197068"/>
    </source>
</evidence>
<dbReference type="PANTHER" id="PTHR33269">
    <property type="entry name" value="NADH-UBIQUINONE OXIDOREDUCTASE CHAIN 6"/>
    <property type="match status" value="1"/>
</dbReference>
<evidence type="ECO:0000256" key="3">
    <source>
        <dbReference type="ARBA" id="ARBA00025811"/>
    </source>
</evidence>
<keyword evidence="4" id="KW-0520">NAD</keyword>